<dbReference type="InterPro" id="IPR037070">
    <property type="entry name" value="Formiminotransferase_C_sf"/>
</dbReference>
<evidence type="ECO:0000256" key="6">
    <source>
        <dbReference type="ARBA" id="ARBA00012252"/>
    </source>
</evidence>
<dbReference type="Gene3D" id="3.30.70.670">
    <property type="entry name" value="Formiminotransferase, C-terminal subdomain"/>
    <property type="match status" value="1"/>
</dbReference>
<evidence type="ECO:0000256" key="8">
    <source>
        <dbReference type="ARBA" id="ARBA00017787"/>
    </source>
</evidence>
<dbReference type="EC" id="2.1.2.5" evidence="6"/>
<evidence type="ECO:0000256" key="13">
    <source>
        <dbReference type="ARBA" id="ARBA00023034"/>
    </source>
</evidence>
<reference evidence="22" key="2">
    <citation type="journal article" date="2021" name="PeerJ">
        <title>Extensive microbial diversity within the chicken gut microbiome revealed by metagenomics and culture.</title>
        <authorList>
            <person name="Gilroy R."/>
            <person name="Ravi A."/>
            <person name="Getino M."/>
            <person name="Pursley I."/>
            <person name="Horton D.L."/>
            <person name="Alikhan N.F."/>
            <person name="Baker D."/>
            <person name="Gharbi K."/>
            <person name="Hall N."/>
            <person name="Watson M."/>
            <person name="Adriaenssens E.M."/>
            <person name="Foster-Nyarko E."/>
            <person name="Jarju S."/>
            <person name="Secka A."/>
            <person name="Antonio M."/>
            <person name="Oren A."/>
            <person name="Chaudhuri R.R."/>
            <person name="La Ragione R."/>
            <person name="Hildebrand F."/>
            <person name="Pallen M.J."/>
        </authorList>
    </citation>
    <scope>NUCLEOTIDE SEQUENCE</scope>
    <source>
        <strain evidence="22">G3-3990</strain>
    </source>
</reference>
<evidence type="ECO:0000256" key="9">
    <source>
        <dbReference type="ARBA" id="ARBA00022490"/>
    </source>
</evidence>
<dbReference type="AlphaFoldDB" id="A0A9D9HVC4"/>
<comment type="caution">
    <text evidence="22">The sequence shown here is derived from an EMBL/GenBank/DDBJ whole genome shotgun (WGS) entry which is preliminary data.</text>
</comment>
<dbReference type="InterPro" id="IPR022384">
    <property type="entry name" value="FormiminoTrfase_cat_dom_sf"/>
</dbReference>
<dbReference type="GO" id="GO:0030412">
    <property type="term" value="F:formimidoyltetrahydrofolate cyclodeaminase activity"/>
    <property type="evidence" value="ECO:0007669"/>
    <property type="project" value="UniProtKB-EC"/>
</dbReference>
<evidence type="ECO:0000256" key="15">
    <source>
        <dbReference type="ARBA" id="ARBA00023239"/>
    </source>
</evidence>
<proteinExistence type="inferred from homology"/>
<evidence type="ECO:0000313" key="22">
    <source>
        <dbReference type="EMBL" id="MBO8460329.1"/>
    </source>
</evidence>
<evidence type="ECO:0000313" key="23">
    <source>
        <dbReference type="Proteomes" id="UP000823641"/>
    </source>
</evidence>
<keyword evidence="13" id="KW-0333">Golgi apparatus</keyword>
<comment type="similarity">
    <text evidence="4">In the N-terminal section; belongs to the formiminotransferase family.</text>
</comment>
<evidence type="ECO:0000256" key="10">
    <source>
        <dbReference type="ARBA" id="ARBA00022679"/>
    </source>
</evidence>
<dbReference type="InterPro" id="IPR037064">
    <property type="entry name" value="Formiminotransferase_N_sf"/>
</dbReference>
<dbReference type="SMART" id="SM01221">
    <property type="entry name" value="FTCD"/>
    <property type="match status" value="1"/>
</dbReference>
<evidence type="ECO:0000256" key="1">
    <source>
        <dbReference type="ARBA" id="ARBA00004114"/>
    </source>
</evidence>
<dbReference type="InterPro" id="IPR004227">
    <property type="entry name" value="Formiminotransferase_cat"/>
</dbReference>
<evidence type="ECO:0000259" key="20">
    <source>
        <dbReference type="SMART" id="SM01221"/>
    </source>
</evidence>
<evidence type="ECO:0000256" key="3">
    <source>
        <dbReference type="ARBA" id="ARBA00005082"/>
    </source>
</evidence>
<keyword evidence="12" id="KW-0290">Folate-binding</keyword>
<organism evidence="22 23">
    <name type="scientific">Candidatus Gallipaludibacter merdavium</name>
    <dbReference type="NCBI Taxonomy" id="2840839"/>
    <lineage>
        <taxon>Bacteria</taxon>
        <taxon>Pseudomonadati</taxon>
        <taxon>Bacteroidota</taxon>
        <taxon>Bacteroidia</taxon>
        <taxon>Bacteroidales</taxon>
        <taxon>Candidatus Gallipaludibacter</taxon>
    </lineage>
</organism>
<dbReference type="InterPro" id="IPR012886">
    <property type="entry name" value="Formiminotransferase_N"/>
</dbReference>
<dbReference type="Pfam" id="PF02971">
    <property type="entry name" value="FTCD"/>
    <property type="match status" value="1"/>
</dbReference>
<keyword evidence="15" id="KW-0456">Lyase</keyword>
<keyword evidence="16" id="KW-0511">Multifunctional enzyme</keyword>
<dbReference type="GO" id="GO:0030409">
    <property type="term" value="F:glutamate formimidoyltransferase activity"/>
    <property type="evidence" value="ECO:0007669"/>
    <property type="project" value="UniProtKB-EC"/>
</dbReference>
<comment type="subunit">
    <text evidence="18">Homooctamer, including four polyglutamate binding sites. The subunits are arranged as a tetramer of dimers, and form a planar ring-shaped structure.</text>
</comment>
<feature type="domain" description="Formiminotransferase N-terminal subdomain" evidence="21">
    <location>
        <begin position="4"/>
        <end position="184"/>
    </location>
</feature>
<dbReference type="PANTHER" id="PTHR12234:SF0">
    <property type="entry name" value="FORMIMIDOYLTRANSFERASE-CYCLODEAMINASE"/>
    <property type="match status" value="1"/>
</dbReference>
<feature type="domain" description="Formiminotransferase C-terminal subdomain" evidence="20">
    <location>
        <begin position="185"/>
        <end position="350"/>
    </location>
</feature>
<dbReference type="Pfam" id="PF04961">
    <property type="entry name" value="FTCD_C"/>
    <property type="match status" value="1"/>
</dbReference>
<comment type="pathway">
    <text evidence="3">Amino-acid degradation; L-histidine degradation into L-glutamate; L-glutamate from N-formimidoyl-L-glutamate (transferase route): step 1/1.</text>
</comment>
<evidence type="ECO:0000256" key="17">
    <source>
        <dbReference type="ARBA" id="ARBA00025506"/>
    </source>
</evidence>
<dbReference type="Pfam" id="PF07837">
    <property type="entry name" value="FTCD_N"/>
    <property type="match status" value="1"/>
</dbReference>
<comment type="similarity">
    <text evidence="5">In the C-terminal section; belongs to the cyclodeaminase/cyclohydrolase family.</text>
</comment>
<accession>A0A9D9HVC4</accession>
<dbReference type="SMART" id="SM01222">
    <property type="entry name" value="FTCD_N"/>
    <property type="match status" value="1"/>
</dbReference>
<dbReference type="InterPro" id="IPR013802">
    <property type="entry name" value="Formiminotransferase_C"/>
</dbReference>
<evidence type="ECO:0000256" key="4">
    <source>
        <dbReference type="ARBA" id="ARBA00008297"/>
    </source>
</evidence>
<dbReference type="SUPFAM" id="SSF101262">
    <property type="entry name" value="Methenyltetrahydrofolate cyclohydrolase-like"/>
    <property type="match status" value="1"/>
</dbReference>
<evidence type="ECO:0000259" key="21">
    <source>
        <dbReference type="SMART" id="SM01222"/>
    </source>
</evidence>
<evidence type="ECO:0000256" key="14">
    <source>
        <dbReference type="ARBA" id="ARBA00023212"/>
    </source>
</evidence>
<dbReference type="GO" id="GO:0006547">
    <property type="term" value="P:L-histidine metabolic process"/>
    <property type="evidence" value="ECO:0007669"/>
    <property type="project" value="UniProtKB-KW"/>
</dbReference>
<evidence type="ECO:0000256" key="16">
    <source>
        <dbReference type="ARBA" id="ARBA00023268"/>
    </source>
</evidence>
<evidence type="ECO:0000256" key="19">
    <source>
        <dbReference type="ARBA" id="ARBA00030029"/>
    </source>
</evidence>
<evidence type="ECO:0000256" key="2">
    <source>
        <dbReference type="ARBA" id="ARBA00004555"/>
    </source>
</evidence>
<dbReference type="GO" id="GO:0005814">
    <property type="term" value="C:centriole"/>
    <property type="evidence" value="ECO:0007669"/>
    <property type="project" value="UniProtKB-SubCell"/>
</dbReference>
<name>A0A9D9HVC4_9BACT</name>
<dbReference type="Gene3D" id="3.30.990.10">
    <property type="entry name" value="Formiminotransferase, N-terminal subdomain"/>
    <property type="match status" value="1"/>
</dbReference>
<comment type="subcellular location">
    <subcellularLocation>
        <location evidence="1">Cytoplasm</location>
        <location evidence="1">Cytoskeleton</location>
        <location evidence="1">Microtubule organizing center</location>
        <location evidence="1">Centrosome</location>
        <location evidence="1">Centriole</location>
    </subcellularLocation>
    <subcellularLocation>
        <location evidence="2">Golgi apparatus</location>
    </subcellularLocation>
</comment>
<dbReference type="SUPFAM" id="SSF55116">
    <property type="entry name" value="Formiminotransferase domain of formiminotransferase-cyclodeaminase"/>
    <property type="match status" value="2"/>
</dbReference>
<evidence type="ECO:0000256" key="12">
    <source>
        <dbReference type="ARBA" id="ARBA00022954"/>
    </source>
</evidence>
<dbReference type="InterPro" id="IPR036178">
    <property type="entry name" value="Formintransfe-cycloase-like_sf"/>
</dbReference>
<keyword evidence="14" id="KW-0206">Cytoskeleton</keyword>
<dbReference type="EMBL" id="JADIMG010000079">
    <property type="protein sequence ID" value="MBO8460329.1"/>
    <property type="molecule type" value="Genomic_DNA"/>
</dbReference>
<keyword evidence="10 22" id="KW-0808">Transferase</keyword>
<dbReference type="NCBIfam" id="TIGR02024">
    <property type="entry name" value="FtcD"/>
    <property type="match status" value="1"/>
</dbReference>
<dbReference type="EC" id="4.3.1.4" evidence="7"/>
<dbReference type="PANTHER" id="PTHR12234">
    <property type="entry name" value="FORMIMINOTRANSFERASE-CYCLODEAMINASE"/>
    <property type="match status" value="1"/>
</dbReference>
<keyword evidence="11" id="KW-0369">Histidine metabolism</keyword>
<dbReference type="Proteomes" id="UP000823641">
    <property type="component" value="Unassembled WGS sequence"/>
</dbReference>
<comment type="function">
    <text evidence="17">Folate-dependent enzyme, that displays both transferase and deaminase activity. Serves to channel one-carbon units from formiminoglutamate to the folate pool.</text>
</comment>
<reference evidence="22" key="1">
    <citation type="submission" date="2020-10" db="EMBL/GenBank/DDBJ databases">
        <authorList>
            <person name="Gilroy R."/>
        </authorList>
    </citation>
    <scope>NUCLEOTIDE SEQUENCE</scope>
    <source>
        <strain evidence="22">G3-3990</strain>
    </source>
</reference>
<protein>
    <recommendedName>
        <fullName evidence="8">Formimidoyltransferase-cyclodeaminase</fullName>
        <ecNumber evidence="6">2.1.2.5</ecNumber>
        <ecNumber evidence="7">4.3.1.4</ecNumber>
    </recommendedName>
    <alternativeName>
        <fullName evidence="19">Formiminotransferase-cyclodeaminase</fullName>
    </alternativeName>
</protein>
<evidence type="ECO:0000256" key="11">
    <source>
        <dbReference type="ARBA" id="ARBA00022808"/>
    </source>
</evidence>
<dbReference type="InterPro" id="IPR051623">
    <property type="entry name" value="FTCD"/>
</dbReference>
<dbReference type="InterPro" id="IPR007044">
    <property type="entry name" value="Cyclodeamin/CycHdrlase"/>
</dbReference>
<evidence type="ECO:0000256" key="18">
    <source>
        <dbReference type="ARBA" id="ARBA00025915"/>
    </source>
</evidence>
<gene>
    <name evidence="22" type="primary">ftcD</name>
    <name evidence="22" type="ORF">IAA73_08365</name>
</gene>
<dbReference type="Gene3D" id="1.20.120.680">
    <property type="entry name" value="Formiminotetrahydrofolate cyclodeaminase monomer, up-and-down helical bundle"/>
    <property type="match status" value="1"/>
</dbReference>
<sequence length="565" mass="61202">MQKRILECVPNFSEGRNMEIIKQITDCIEAVEGVQLLNVDPGAATNRTVVTFVGEPEQVVEAAFQAVKKAGEIIDMRHHHGTHPRMGATDVCPLVPVAGITLEEAAEMARALGKRIGEELGIPVYSYEAAAFRPERKNLAVCRSGEYEGLSKRLDTENGRPDFGPCQFTEDVARTGASAVGARDFLLAVNYNLNTTSTRRANAIAFDVREKGRPAREGNPIVGKIKKDENGNTIMIPGTLKGCKAIGWYIDEYGIAQVSMNITDIRTTPLHVAFEEVCRCAHNRGIRVTGTEVVGMMPKSALIDAAKYFLKKQNRSLGISESELIKIAVKSLGLDDLKPFNPQEKVIEYMIEDKTAKRLIDMTCKGFAEETASESPAPGGGSISAYMGALGASLGTMVANLSSHKAGWDERWEYFSNWAEQGQQIMSELLHLVDEDTAAFNKIMDVFAMPKGTDEEKAARSAALQEATLYATQVPLQTVKTVARVFPLVKAMAEEGNPNSVSDAGVGALAARSAVMGALLNVKINAGGLKDRAVAEQLVKEAEEIAAKAQAEETEILNIVNSKIQ</sequence>
<evidence type="ECO:0000256" key="7">
    <source>
        <dbReference type="ARBA" id="ARBA00012998"/>
    </source>
</evidence>
<evidence type="ECO:0000256" key="5">
    <source>
        <dbReference type="ARBA" id="ARBA00010825"/>
    </source>
</evidence>
<keyword evidence="9" id="KW-0963">Cytoplasm</keyword>
<dbReference type="GO" id="GO:0005542">
    <property type="term" value="F:folic acid binding"/>
    <property type="evidence" value="ECO:0007669"/>
    <property type="project" value="UniProtKB-KW"/>
</dbReference>